<dbReference type="STRING" id="1486859.SAMN05444273_101194"/>
<name>A0A1M4SUF9_9RHOB</name>
<accession>A0A1M4SUF9</accession>
<keyword evidence="2" id="KW-1185">Reference proteome</keyword>
<dbReference type="RefSeq" id="WP_073139102.1">
    <property type="nucleotide sequence ID" value="NZ_FQUV01000001.1"/>
</dbReference>
<dbReference type="Proteomes" id="UP000184144">
    <property type="component" value="Unassembled WGS sequence"/>
</dbReference>
<proteinExistence type="predicted"/>
<sequence>MLKARLLSLALVAGCGTVENMSQTLNMQVEGQSLRMDGVINTRALRQFVDVLDSNPALREVVLGQIDGSLDAEVVAEMGYTLRERGLATRMLPSSEVFSGGVDLFLAGVQRTVPAGAVVGVHEWETGFGSARDYPRGSKQHEPTRGYIEDMLGSDAFYWFTVEAASFNEVHVMTRGELIKYGVVTR</sequence>
<protein>
    <submittedName>
        <fullName evidence="1">Uncharacterized protein</fullName>
    </submittedName>
</protein>
<dbReference type="OrthoDB" id="6198264at2"/>
<evidence type="ECO:0000313" key="1">
    <source>
        <dbReference type="EMBL" id="SHE35836.1"/>
    </source>
</evidence>
<dbReference type="EMBL" id="FQUV01000001">
    <property type="protein sequence ID" value="SHE35836.1"/>
    <property type="molecule type" value="Genomic_DNA"/>
</dbReference>
<organism evidence="1 2">
    <name type="scientific">Litoreibacter ascidiaceicola</name>
    <dbReference type="NCBI Taxonomy" id="1486859"/>
    <lineage>
        <taxon>Bacteria</taxon>
        <taxon>Pseudomonadati</taxon>
        <taxon>Pseudomonadota</taxon>
        <taxon>Alphaproteobacteria</taxon>
        <taxon>Rhodobacterales</taxon>
        <taxon>Roseobacteraceae</taxon>
        <taxon>Litoreibacter</taxon>
    </lineage>
</organism>
<evidence type="ECO:0000313" key="2">
    <source>
        <dbReference type="Proteomes" id="UP000184144"/>
    </source>
</evidence>
<dbReference type="AlphaFoldDB" id="A0A1M4SUF9"/>
<reference evidence="2" key="1">
    <citation type="submission" date="2016-11" db="EMBL/GenBank/DDBJ databases">
        <authorList>
            <person name="Varghese N."/>
            <person name="Submissions S."/>
        </authorList>
    </citation>
    <scope>NUCLEOTIDE SEQUENCE [LARGE SCALE GENOMIC DNA]</scope>
    <source>
        <strain evidence="2">DSM 100566</strain>
    </source>
</reference>
<gene>
    <name evidence="1" type="ORF">SAMN05444273_101194</name>
</gene>